<dbReference type="OrthoDB" id="627262at2759"/>
<evidence type="ECO:0000256" key="1">
    <source>
        <dbReference type="ARBA" id="ARBA00004141"/>
    </source>
</evidence>
<comment type="similarity">
    <text evidence="2">Belongs to the oligopeptide OPT transporter family.</text>
</comment>
<evidence type="ECO:0000256" key="8">
    <source>
        <dbReference type="SAM" id="Phobius"/>
    </source>
</evidence>
<evidence type="ECO:0000256" key="7">
    <source>
        <dbReference type="SAM" id="MobiDB-lite"/>
    </source>
</evidence>
<gene>
    <name evidence="9" type="ORF">ESCO_003729</name>
</gene>
<evidence type="ECO:0000313" key="10">
    <source>
        <dbReference type="Proteomes" id="UP000053831"/>
    </source>
</evidence>
<feature type="transmembrane region" description="Helical" evidence="8">
    <location>
        <begin position="245"/>
        <end position="265"/>
    </location>
</feature>
<keyword evidence="5 8" id="KW-1133">Transmembrane helix</keyword>
<evidence type="ECO:0000256" key="3">
    <source>
        <dbReference type="ARBA" id="ARBA00022448"/>
    </source>
</evidence>
<dbReference type="Pfam" id="PF03169">
    <property type="entry name" value="OPT"/>
    <property type="match status" value="2"/>
</dbReference>
<comment type="caution">
    <text evidence="9">The sequence shown here is derived from an EMBL/GenBank/DDBJ whole genome shotgun (WGS) entry which is preliminary data.</text>
</comment>
<dbReference type="PANTHER" id="PTHR31645">
    <property type="entry name" value="OLIGOPEPTIDE TRANSPORTER YGL114W-RELATED"/>
    <property type="match status" value="1"/>
</dbReference>
<dbReference type="AlphaFoldDB" id="A0A0M8N454"/>
<dbReference type="InterPro" id="IPR004813">
    <property type="entry name" value="OPT"/>
</dbReference>
<dbReference type="GO" id="GO:0000329">
    <property type="term" value="C:fungal-type vacuole membrane"/>
    <property type="evidence" value="ECO:0007669"/>
    <property type="project" value="TreeGrafter"/>
</dbReference>
<feature type="compositionally biased region" description="Polar residues" evidence="7">
    <location>
        <begin position="130"/>
        <end position="141"/>
    </location>
</feature>
<dbReference type="Proteomes" id="UP000053831">
    <property type="component" value="Unassembled WGS sequence"/>
</dbReference>
<dbReference type="GO" id="GO:0035673">
    <property type="term" value="F:oligopeptide transmembrane transporter activity"/>
    <property type="evidence" value="ECO:0007669"/>
    <property type="project" value="InterPro"/>
</dbReference>
<name>A0A0M8N454_ESCWE</name>
<keyword evidence="3" id="KW-0813">Transport</keyword>
<protein>
    <submittedName>
        <fullName evidence="9">Putative oligopeptide transporter</fullName>
    </submittedName>
</protein>
<feature type="transmembrane region" description="Helical" evidence="8">
    <location>
        <begin position="207"/>
        <end position="225"/>
    </location>
</feature>
<feature type="region of interest" description="Disordered" evidence="7">
    <location>
        <begin position="111"/>
        <end position="141"/>
    </location>
</feature>
<feature type="transmembrane region" description="Helical" evidence="8">
    <location>
        <begin position="151"/>
        <end position="169"/>
    </location>
</feature>
<accession>A0A0M8N454</accession>
<dbReference type="EMBL" id="LGSR01000002">
    <property type="protein sequence ID" value="KOS22807.1"/>
    <property type="molecule type" value="Genomic_DNA"/>
</dbReference>
<evidence type="ECO:0000313" key="9">
    <source>
        <dbReference type="EMBL" id="KOS22807.1"/>
    </source>
</evidence>
<comment type="subcellular location">
    <subcellularLocation>
        <location evidence="1">Membrane</location>
        <topology evidence="1">Multi-pass membrane protein</topology>
    </subcellularLocation>
</comment>
<evidence type="ECO:0000256" key="5">
    <source>
        <dbReference type="ARBA" id="ARBA00022989"/>
    </source>
</evidence>
<proteinExistence type="inferred from homology"/>
<keyword evidence="6 8" id="KW-0472">Membrane</keyword>
<keyword evidence="4 8" id="KW-0812">Transmembrane</keyword>
<dbReference type="STRING" id="150374.A0A0M8N454"/>
<feature type="transmembrane region" description="Helical" evidence="8">
    <location>
        <begin position="12"/>
        <end position="33"/>
    </location>
</feature>
<feature type="transmembrane region" description="Helical" evidence="8">
    <location>
        <begin position="271"/>
        <end position="288"/>
    </location>
</feature>
<keyword evidence="10" id="KW-1185">Reference proteome</keyword>
<dbReference type="InterPro" id="IPR045035">
    <property type="entry name" value="YSL-like"/>
</dbReference>
<evidence type="ECO:0000256" key="6">
    <source>
        <dbReference type="ARBA" id="ARBA00023136"/>
    </source>
</evidence>
<sequence>MESHAKLGPSFTFRSVAVGLLVGTVICAANMYFGLQTGWVSIMSMPASLMGYAVFKLLRPHLRFPFTPVENVLLQSVACGMAIMPLGCGFVGVGRKITKGELDAATKGGFASLVPQKDPSPSEDGIGQAVDSQDNGEDSSSGTDWAYHMRLLLSCFAISGAFTVLNYFFPVLRDLPIFGTVAAQSWLWTLNPSMAYVGQGIIMGTETTLHMVVGAVVGWGILSPLAKYKEEQEDAPDEQQVSDKIVFVGLIASVALCVLTIHLVFGSLVPLYANVIAVLMALVLSVMAF</sequence>
<evidence type="ECO:0000256" key="4">
    <source>
        <dbReference type="ARBA" id="ARBA00022692"/>
    </source>
</evidence>
<dbReference type="PANTHER" id="PTHR31645:SF0">
    <property type="entry name" value="OLIGOPEPTIDE TRANSPORTER YGL114W-RELATED"/>
    <property type="match status" value="1"/>
</dbReference>
<organism evidence="9 10">
    <name type="scientific">Escovopsis weberi</name>
    <dbReference type="NCBI Taxonomy" id="150374"/>
    <lineage>
        <taxon>Eukaryota</taxon>
        <taxon>Fungi</taxon>
        <taxon>Dikarya</taxon>
        <taxon>Ascomycota</taxon>
        <taxon>Pezizomycotina</taxon>
        <taxon>Sordariomycetes</taxon>
        <taxon>Hypocreomycetidae</taxon>
        <taxon>Hypocreales</taxon>
        <taxon>Hypocreaceae</taxon>
        <taxon>Escovopsis</taxon>
    </lineage>
</organism>
<evidence type="ECO:0000256" key="2">
    <source>
        <dbReference type="ARBA" id="ARBA00008807"/>
    </source>
</evidence>
<reference evidence="9 10" key="1">
    <citation type="submission" date="2015-07" db="EMBL/GenBank/DDBJ databases">
        <title>The genome of the fungus Escovopsis weberi, a specialized disease agent of ant agriculture.</title>
        <authorList>
            <person name="de Man T.J."/>
            <person name="Stajich J.E."/>
            <person name="Kubicek C.P."/>
            <person name="Chenthamara K."/>
            <person name="Atanasova L."/>
            <person name="Druzhinina I.S."/>
            <person name="Birnbaum S."/>
            <person name="Barribeau S.M."/>
            <person name="Teiling C."/>
            <person name="Suen G."/>
            <person name="Currie C."/>
            <person name="Gerardo N.M."/>
        </authorList>
    </citation>
    <scope>NUCLEOTIDE SEQUENCE [LARGE SCALE GENOMIC DNA]</scope>
</reference>